<evidence type="ECO:0000313" key="2">
    <source>
        <dbReference type="EnsemblPlants" id="TuG1812G0700000292.01.T01"/>
    </source>
</evidence>
<evidence type="ECO:0000256" key="1">
    <source>
        <dbReference type="SAM" id="MobiDB-lite"/>
    </source>
</evidence>
<reference evidence="2" key="3">
    <citation type="submission" date="2022-06" db="UniProtKB">
        <authorList>
            <consortium name="EnsemblPlants"/>
        </authorList>
    </citation>
    <scope>IDENTIFICATION</scope>
</reference>
<feature type="compositionally biased region" description="Basic and acidic residues" evidence="1">
    <location>
        <begin position="74"/>
        <end position="84"/>
    </location>
</feature>
<feature type="region of interest" description="Disordered" evidence="1">
    <location>
        <begin position="104"/>
        <end position="131"/>
    </location>
</feature>
<name>A0A8R7V0C9_TRIUA</name>
<accession>A0A8R7V0C9</accession>
<feature type="region of interest" description="Disordered" evidence="1">
    <location>
        <begin position="57"/>
        <end position="84"/>
    </location>
</feature>
<feature type="compositionally biased region" description="Polar residues" evidence="1">
    <location>
        <begin position="111"/>
        <end position="122"/>
    </location>
</feature>
<proteinExistence type="predicted"/>
<reference evidence="3" key="1">
    <citation type="journal article" date="2013" name="Nature">
        <title>Draft genome of the wheat A-genome progenitor Triticum urartu.</title>
        <authorList>
            <person name="Ling H.Q."/>
            <person name="Zhao S."/>
            <person name="Liu D."/>
            <person name="Wang J."/>
            <person name="Sun H."/>
            <person name="Zhang C."/>
            <person name="Fan H."/>
            <person name="Li D."/>
            <person name="Dong L."/>
            <person name="Tao Y."/>
            <person name="Gao C."/>
            <person name="Wu H."/>
            <person name="Li Y."/>
            <person name="Cui Y."/>
            <person name="Guo X."/>
            <person name="Zheng S."/>
            <person name="Wang B."/>
            <person name="Yu K."/>
            <person name="Liang Q."/>
            <person name="Yang W."/>
            <person name="Lou X."/>
            <person name="Chen J."/>
            <person name="Feng M."/>
            <person name="Jian J."/>
            <person name="Zhang X."/>
            <person name="Luo G."/>
            <person name="Jiang Y."/>
            <person name="Liu J."/>
            <person name="Wang Z."/>
            <person name="Sha Y."/>
            <person name="Zhang B."/>
            <person name="Wu H."/>
            <person name="Tang D."/>
            <person name="Shen Q."/>
            <person name="Xue P."/>
            <person name="Zou S."/>
            <person name="Wang X."/>
            <person name="Liu X."/>
            <person name="Wang F."/>
            <person name="Yang Y."/>
            <person name="An X."/>
            <person name="Dong Z."/>
            <person name="Zhang K."/>
            <person name="Zhang X."/>
            <person name="Luo M.C."/>
            <person name="Dvorak J."/>
            <person name="Tong Y."/>
            <person name="Wang J."/>
            <person name="Yang H."/>
            <person name="Li Z."/>
            <person name="Wang D."/>
            <person name="Zhang A."/>
            <person name="Wang J."/>
        </authorList>
    </citation>
    <scope>NUCLEOTIDE SEQUENCE</scope>
    <source>
        <strain evidence="3">cv. G1812</strain>
    </source>
</reference>
<dbReference type="AlphaFoldDB" id="A0A8R7V0C9"/>
<evidence type="ECO:0000313" key="3">
    <source>
        <dbReference type="Proteomes" id="UP000015106"/>
    </source>
</evidence>
<keyword evidence="3" id="KW-1185">Reference proteome</keyword>
<sequence length="131" mass="14253">TNYYSRNRPATWFLIRGILGDTEISNWSVTSDVGTSTKGQISIASKLADELKLMDGSTAAPSKLPPSTLEVEQEDGKLSQERKTSNISFSKLADQVKLMDNSFANGKPIDNSITPSQLQSSALEVEKEDGK</sequence>
<dbReference type="EnsemblPlants" id="TuG1812G0700000292.01.T01">
    <property type="protein sequence ID" value="TuG1812G0700000292.01.T01"/>
    <property type="gene ID" value="TuG1812G0700000292.01"/>
</dbReference>
<dbReference type="Gramene" id="TuG1812G0700000292.01.T01">
    <property type="protein sequence ID" value="TuG1812G0700000292.01.T01"/>
    <property type="gene ID" value="TuG1812G0700000292.01"/>
</dbReference>
<dbReference type="Proteomes" id="UP000015106">
    <property type="component" value="Chromosome 7"/>
</dbReference>
<protein>
    <submittedName>
        <fullName evidence="2">Uncharacterized protein</fullName>
    </submittedName>
</protein>
<reference evidence="2" key="2">
    <citation type="submission" date="2018-03" db="EMBL/GenBank/DDBJ databases">
        <title>The Triticum urartu genome reveals the dynamic nature of wheat genome evolution.</title>
        <authorList>
            <person name="Ling H."/>
            <person name="Ma B."/>
            <person name="Shi X."/>
            <person name="Liu H."/>
            <person name="Dong L."/>
            <person name="Sun H."/>
            <person name="Cao Y."/>
            <person name="Gao Q."/>
            <person name="Zheng S."/>
            <person name="Li Y."/>
            <person name="Yu Y."/>
            <person name="Du H."/>
            <person name="Qi M."/>
            <person name="Li Y."/>
            <person name="Yu H."/>
            <person name="Cui Y."/>
            <person name="Wang N."/>
            <person name="Chen C."/>
            <person name="Wu H."/>
            <person name="Zhao Y."/>
            <person name="Zhang J."/>
            <person name="Li Y."/>
            <person name="Zhou W."/>
            <person name="Zhang B."/>
            <person name="Hu W."/>
            <person name="Eijk M."/>
            <person name="Tang J."/>
            <person name="Witsenboer H."/>
            <person name="Zhao S."/>
            <person name="Li Z."/>
            <person name="Zhang A."/>
            <person name="Wang D."/>
            <person name="Liang C."/>
        </authorList>
    </citation>
    <scope>NUCLEOTIDE SEQUENCE [LARGE SCALE GENOMIC DNA]</scope>
    <source>
        <strain evidence="2">cv. G1812</strain>
    </source>
</reference>
<organism evidence="2 3">
    <name type="scientific">Triticum urartu</name>
    <name type="common">Red wild einkorn</name>
    <name type="synonym">Crithodium urartu</name>
    <dbReference type="NCBI Taxonomy" id="4572"/>
    <lineage>
        <taxon>Eukaryota</taxon>
        <taxon>Viridiplantae</taxon>
        <taxon>Streptophyta</taxon>
        <taxon>Embryophyta</taxon>
        <taxon>Tracheophyta</taxon>
        <taxon>Spermatophyta</taxon>
        <taxon>Magnoliopsida</taxon>
        <taxon>Liliopsida</taxon>
        <taxon>Poales</taxon>
        <taxon>Poaceae</taxon>
        <taxon>BOP clade</taxon>
        <taxon>Pooideae</taxon>
        <taxon>Triticodae</taxon>
        <taxon>Triticeae</taxon>
        <taxon>Triticinae</taxon>
        <taxon>Triticum</taxon>
    </lineage>
</organism>